<organism evidence="1 2">
    <name type="scientific">Hemibagrus guttatus</name>
    <dbReference type="NCBI Taxonomy" id="175788"/>
    <lineage>
        <taxon>Eukaryota</taxon>
        <taxon>Metazoa</taxon>
        <taxon>Chordata</taxon>
        <taxon>Craniata</taxon>
        <taxon>Vertebrata</taxon>
        <taxon>Euteleostomi</taxon>
        <taxon>Actinopterygii</taxon>
        <taxon>Neopterygii</taxon>
        <taxon>Teleostei</taxon>
        <taxon>Ostariophysi</taxon>
        <taxon>Siluriformes</taxon>
        <taxon>Bagridae</taxon>
        <taxon>Hemibagrus</taxon>
    </lineage>
</organism>
<feature type="non-terminal residue" evidence="1">
    <location>
        <position position="1"/>
    </location>
</feature>
<name>A0AAE0V2R0_9TELE</name>
<accession>A0AAE0V2R0</accession>
<reference evidence="1" key="1">
    <citation type="submission" date="2023-06" db="EMBL/GenBank/DDBJ databases">
        <title>Male Hemibagrus guttatus genome.</title>
        <authorList>
            <person name="Bian C."/>
        </authorList>
    </citation>
    <scope>NUCLEOTIDE SEQUENCE</scope>
    <source>
        <strain evidence="1">Male_cb2023</strain>
        <tissue evidence="1">Muscle</tissue>
    </source>
</reference>
<evidence type="ECO:0000313" key="1">
    <source>
        <dbReference type="EMBL" id="KAK3533300.1"/>
    </source>
</evidence>
<dbReference type="Proteomes" id="UP001274896">
    <property type="component" value="Unassembled WGS sequence"/>
</dbReference>
<proteinExistence type="predicted"/>
<dbReference type="EMBL" id="JAUCMX010000010">
    <property type="protein sequence ID" value="KAK3533300.1"/>
    <property type="molecule type" value="Genomic_DNA"/>
</dbReference>
<keyword evidence="2" id="KW-1185">Reference proteome</keyword>
<sequence length="28" mass="3278">SSFPSLELRGSNLFQHDSCEQRDLHKDM</sequence>
<gene>
    <name evidence="1" type="ORF">QTP70_016011</name>
</gene>
<comment type="caution">
    <text evidence="1">The sequence shown here is derived from an EMBL/GenBank/DDBJ whole genome shotgun (WGS) entry which is preliminary data.</text>
</comment>
<protein>
    <submittedName>
        <fullName evidence="1">Uncharacterized protein</fullName>
    </submittedName>
</protein>
<dbReference type="AlphaFoldDB" id="A0AAE0V2R0"/>
<evidence type="ECO:0000313" key="2">
    <source>
        <dbReference type="Proteomes" id="UP001274896"/>
    </source>
</evidence>